<dbReference type="EMBL" id="RFFH01000032">
    <property type="protein sequence ID" value="RMI27740.1"/>
    <property type="molecule type" value="Genomic_DNA"/>
</dbReference>
<dbReference type="PANTHER" id="PTHR30055">
    <property type="entry name" value="HTH-TYPE TRANSCRIPTIONAL REGULATOR RUTR"/>
    <property type="match status" value="1"/>
</dbReference>
<evidence type="ECO:0000256" key="2">
    <source>
        <dbReference type="ARBA" id="ARBA00023125"/>
    </source>
</evidence>
<keyword evidence="7" id="KW-1185">Reference proteome</keyword>
<accession>A0A3M2KTE6</accession>
<organism evidence="6 7">
    <name type="scientific">Nocardia stercoris</name>
    <dbReference type="NCBI Taxonomy" id="2483361"/>
    <lineage>
        <taxon>Bacteria</taxon>
        <taxon>Bacillati</taxon>
        <taxon>Actinomycetota</taxon>
        <taxon>Actinomycetes</taxon>
        <taxon>Mycobacteriales</taxon>
        <taxon>Nocardiaceae</taxon>
        <taxon>Nocardia</taxon>
    </lineage>
</organism>
<evidence type="ECO:0000313" key="6">
    <source>
        <dbReference type="EMBL" id="RMI27740.1"/>
    </source>
</evidence>
<comment type="caution">
    <text evidence="6">The sequence shown here is derived from an EMBL/GenBank/DDBJ whole genome shotgun (WGS) entry which is preliminary data.</text>
</comment>
<dbReference type="OrthoDB" id="9796019at2"/>
<dbReference type="InterPro" id="IPR011075">
    <property type="entry name" value="TetR_C"/>
</dbReference>
<dbReference type="Proteomes" id="UP000279275">
    <property type="component" value="Unassembled WGS sequence"/>
</dbReference>
<dbReference type="SUPFAM" id="SSF46689">
    <property type="entry name" value="Homeodomain-like"/>
    <property type="match status" value="1"/>
</dbReference>
<dbReference type="InterPro" id="IPR036271">
    <property type="entry name" value="Tet_transcr_reg_TetR-rel_C_sf"/>
</dbReference>
<evidence type="ECO:0000259" key="5">
    <source>
        <dbReference type="PROSITE" id="PS50977"/>
    </source>
</evidence>
<keyword evidence="2 4" id="KW-0238">DNA-binding</keyword>
<feature type="domain" description="HTH tetR-type" evidence="5">
    <location>
        <begin position="14"/>
        <end position="74"/>
    </location>
</feature>
<dbReference type="AlphaFoldDB" id="A0A3M2KTE6"/>
<dbReference type="RefSeq" id="WP_122192100.1">
    <property type="nucleotide sequence ID" value="NZ_RFFH01000032.1"/>
</dbReference>
<dbReference type="GO" id="GO:0003700">
    <property type="term" value="F:DNA-binding transcription factor activity"/>
    <property type="evidence" value="ECO:0007669"/>
    <property type="project" value="TreeGrafter"/>
</dbReference>
<reference evidence="6 7" key="1">
    <citation type="submission" date="2018-10" db="EMBL/GenBank/DDBJ databases">
        <title>Isolation from cow dung.</title>
        <authorList>
            <person name="Ling L."/>
        </authorList>
    </citation>
    <scope>NUCLEOTIDE SEQUENCE [LARGE SCALE GENOMIC DNA]</scope>
    <source>
        <strain evidence="6 7">NEAU-LL90</strain>
    </source>
</reference>
<dbReference type="Pfam" id="PF16859">
    <property type="entry name" value="TetR_C_11"/>
    <property type="match status" value="1"/>
</dbReference>
<dbReference type="InterPro" id="IPR009057">
    <property type="entry name" value="Homeodomain-like_sf"/>
</dbReference>
<keyword evidence="1" id="KW-0805">Transcription regulation</keyword>
<proteinExistence type="predicted"/>
<evidence type="ECO:0000256" key="1">
    <source>
        <dbReference type="ARBA" id="ARBA00023015"/>
    </source>
</evidence>
<keyword evidence="3" id="KW-0804">Transcription</keyword>
<dbReference type="InterPro" id="IPR001647">
    <property type="entry name" value="HTH_TetR"/>
</dbReference>
<sequence>MAVSPPVAGRPRDARIDEAVLQATRELVAECGYSDLTMTAIAARAGTSVPALRRRWATKAQVVHEAVFPESAARAPETGGSLADEIRVVVETCVELLCSEAGRRATPGLIADLAADPELQRQLSARMWSAAWDGLAARIDRATARGEIRAPIDLALFVETVFGTTLMAVVLRGPEAVDAAWRDSFVATLLHGLAV</sequence>
<name>A0A3M2KTE6_9NOCA</name>
<gene>
    <name evidence="6" type="ORF">EBN03_33020</name>
</gene>
<evidence type="ECO:0000256" key="3">
    <source>
        <dbReference type="ARBA" id="ARBA00023163"/>
    </source>
</evidence>
<dbReference type="Pfam" id="PF00440">
    <property type="entry name" value="TetR_N"/>
    <property type="match status" value="1"/>
</dbReference>
<feature type="DNA-binding region" description="H-T-H motif" evidence="4">
    <location>
        <begin position="37"/>
        <end position="56"/>
    </location>
</feature>
<evidence type="ECO:0000256" key="4">
    <source>
        <dbReference type="PROSITE-ProRule" id="PRU00335"/>
    </source>
</evidence>
<dbReference type="Gene3D" id="1.10.10.60">
    <property type="entry name" value="Homeodomain-like"/>
    <property type="match status" value="1"/>
</dbReference>
<evidence type="ECO:0000313" key="7">
    <source>
        <dbReference type="Proteomes" id="UP000279275"/>
    </source>
</evidence>
<dbReference type="PANTHER" id="PTHR30055:SF230">
    <property type="entry name" value="TRANSCRIPTIONAL REGULATORY PROTEIN (PROBABLY TETR-FAMILY)-RELATED"/>
    <property type="match status" value="1"/>
</dbReference>
<dbReference type="InterPro" id="IPR050109">
    <property type="entry name" value="HTH-type_TetR-like_transc_reg"/>
</dbReference>
<dbReference type="Gene3D" id="1.10.357.10">
    <property type="entry name" value="Tetracycline Repressor, domain 2"/>
    <property type="match status" value="1"/>
</dbReference>
<protein>
    <submittedName>
        <fullName evidence="6">TetR/AcrR family transcriptional regulator</fullName>
    </submittedName>
</protein>
<dbReference type="SUPFAM" id="SSF48498">
    <property type="entry name" value="Tetracyclin repressor-like, C-terminal domain"/>
    <property type="match status" value="1"/>
</dbReference>
<dbReference type="PROSITE" id="PS50977">
    <property type="entry name" value="HTH_TETR_2"/>
    <property type="match status" value="1"/>
</dbReference>
<dbReference type="GO" id="GO:0000976">
    <property type="term" value="F:transcription cis-regulatory region binding"/>
    <property type="evidence" value="ECO:0007669"/>
    <property type="project" value="TreeGrafter"/>
</dbReference>